<name>A0ABD2BRP6_VESSQ</name>
<organism evidence="1 2">
    <name type="scientific">Vespula squamosa</name>
    <name type="common">Southern yellow jacket</name>
    <name type="synonym">Wasp</name>
    <dbReference type="NCBI Taxonomy" id="30214"/>
    <lineage>
        <taxon>Eukaryota</taxon>
        <taxon>Metazoa</taxon>
        <taxon>Ecdysozoa</taxon>
        <taxon>Arthropoda</taxon>
        <taxon>Hexapoda</taxon>
        <taxon>Insecta</taxon>
        <taxon>Pterygota</taxon>
        <taxon>Neoptera</taxon>
        <taxon>Endopterygota</taxon>
        <taxon>Hymenoptera</taxon>
        <taxon>Apocrita</taxon>
        <taxon>Aculeata</taxon>
        <taxon>Vespoidea</taxon>
        <taxon>Vespidae</taxon>
        <taxon>Vespinae</taxon>
        <taxon>Vespula</taxon>
    </lineage>
</organism>
<dbReference type="AlphaFoldDB" id="A0ABD2BRP6"/>
<comment type="caution">
    <text evidence="1">The sequence shown here is derived from an EMBL/GenBank/DDBJ whole genome shotgun (WGS) entry which is preliminary data.</text>
</comment>
<gene>
    <name evidence="1" type="ORF">V1478_003087</name>
</gene>
<proteinExistence type="predicted"/>
<sequence length="91" mass="9994">MWWRCRWNLASIASTMQSATNGSSTTTTTTVLLVLGVASVYSQVDVSDLDKPAASQSSKPVGLTGGEEQRIMAWDDRNIKDFFSPRNPKLN</sequence>
<dbReference type="Proteomes" id="UP001607302">
    <property type="component" value="Unassembled WGS sequence"/>
</dbReference>
<dbReference type="EMBL" id="JAUDFV010000064">
    <property type="protein sequence ID" value="KAL2735447.1"/>
    <property type="molecule type" value="Genomic_DNA"/>
</dbReference>
<keyword evidence="2" id="KW-1185">Reference proteome</keyword>
<reference evidence="1 2" key="1">
    <citation type="journal article" date="2024" name="Ann. Entomol. Soc. Am.">
        <title>Genomic analyses of the southern and eastern yellowjacket wasps (Hymenoptera: Vespidae) reveal evolutionary signatures of social life.</title>
        <authorList>
            <person name="Catto M.A."/>
            <person name="Caine P.B."/>
            <person name="Orr S.E."/>
            <person name="Hunt B.G."/>
            <person name="Goodisman M.A.D."/>
        </authorList>
    </citation>
    <scope>NUCLEOTIDE SEQUENCE [LARGE SCALE GENOMIC DNA]</scope>
    <source>
        <strain evidence="1">233</strain>
        <tissue evidence="1">Head and thorax</tissue>
    </source>
</reference>
<protein>
    <submittedName>
        <fullName evidence="1">Hemicentin-1 isoform X1</fullName>
    </submittedName>
</protein>
<evidence type="ECO:0000313" key="1">
    <source>
        <dbReference type="EMBL" id="KAL2735447.1"/>
    </source>
</evidence>
<evidence type="ECO:0000313" key="2">
    <source>
        <dbReference type="Proteomes" id="UP001607302"/>
    </source>
</evidence>
<accession>A0ABD2BRP6</accession>